<name>A0A0F6H4A7_LEPIR</name>
<dbReference type="EMBL" id="AHNQ02000054">
    <property type="protein sequence ID" value="EKO23037.1"/>
    <property type="molecule type" value="Genomic_DNA"/>
</dbReference>
<protein>
    <submittedName>
        <fullName evidence="1">Uncharacterized protein</fullName>
    </submittedName>
</protein>
<dbReference type="Proteomes" id="UP000006324">
    <property type="component" value="Unassembled WGS sequence"/>
</dbReference>
<evidence type="ECO:0000313" key="1">
    <source>
        <dbReference type="EMBL" id="EKO23037.1"/>
    </source>
</evidence>
<sequence length="39" mass="4836">MWELPQIEFFTKKREFGVRKNFLKIIIPTILEFIRKIVI</sequence>
<organism evidence="1 2">
    <name type="scientific">Leptospira interrogans str. UI 12621</name>
    <dbReference type="NCBI Taxonomy" id="1049937"/>
    <lineage>
        <taxon>Bacteria</taxon>
        <taxon>Pseudomonadati</taxon>
        <taxon>Spirochaetota</taxon>
        <taxon>Spirochaetia</taxon>
        <taxon>Leptospirales</taxon>
        <taxon>Leptospiraceae</taxon>
        <taxon>Leptospira</taxon>
    </lineage>
</organism>
<accession>A0A0F6H4A7</accession>
<dbReference type="AlphaFoldDB" id="A0A0F6H4A7"/>
<gene>
    <name evidence="1" type="ORF">LEP1GSC104_4198</name>
</gene>
<evidence type="ECO:0000313" key="2">
    <source>
        <dbReference type="Proteomes" id="UP000006324"/>
    </source>
</evidence>
<proteinExistence type="predicted"/>
<comment type="caution">
    <text evidence="1">The sequence shown here is derived from an EMBL/GenBank/DDBJ whole genome shotgun (WGS) entry which is preliminary data.</text>
</comment>
<reference evidence="1 2" key="1">
    <citation type="submission" date="2012-09" db="EMBL/GenBank/DDBJ databases">
        <authorList>
            <person name="Harkins D.M."/>
            <person name="Durkin A.S."/>
            <person name="Brinkac L.M."/>
            <person name="Selengut J.D."/>
            <person name="Sanka R."/>
            <person name="DePew J."/>
            <person name="Purushe J."/>
            <person name="Chanthongthip A."/>
            <person name="Lattana O."/>
            <person name="Phetsouvanh R."/>
            <person name="Newton P.N."/>
            <person name="Vinetz J.M."/>
            <person name="Sutton G.G."/>
            <person name="Nelson W.C."/>
            <person name="Fouts D.E."/>
        </authorList>
    </citation>
    <scope>NUCLEOTIDE SEQUENCE [LARGE SCALE GENOMIC DNA]</scope>
    <source>
        <strain evidence="1 2">UI 12621</strain>
    </source>
</reference>